<dbReference type="Ensembl" id="ENSOCUT00000057502.1">
    <property type="protein sequence ID" value="ENSOCUP00000031505.1"/>
    <property type="gene ID" value="ENSOCUG00000037635.1"/>
</dbReference>
<evidence type="ECO:0000313" key="2">
    <source>
        <dbReference type="Proteomes" id="UP000001811"/>
    </source>
</evidence>
<proteinExistence type="predicted"/>
<reference evidence="1 2" key="1">
    <citation type="journal article" date="2011" name="Nature">
        <title>A high-resolution map of human evolutionary constraint using 29 mammals.</title>
        <authorList>
            <person name="Lindblad-Toh K."/>
            <person name="Garber M."/>
            <person name="Zuk O."/>
            <person name="Lin M.F."/>
            <person name="Parker B.J."/>
            <person name="Washietl S."/>
            <person name="Kheradpour P."/>
            <person name="Ernst J."/>
            <person name="Jordan G."/>
            <person name="Mauceli E."/>
            <person name="Ward L.D."/>
            <person name="Lowe C.B."/>
            <person name="Holloway A.K."/>
            <person name="Clamp M."/>
            <person name="Gnerre S."/>
            <person name="Alfoldi J."/>
            <person name="Beal K."/>
            <person name="Chang J."/>
            <person name="Clawson H."/>
            <person name="Cuff J."/>
            <person name="Di Palma F."/>
            <person name="Fitzgerald S."/>
            <person name="Flicek P."/>
            <person name="Guttman M."/>
            <person name="Hubisz M.J."/>
            <person name="Jaffe D.B."/>
            <person name="Jungreis I."/>
            <person name="Kent W.J."/>
            <person name="Kostka D."/>
            <person name="Lara M."/>
            <person name="Martins A.L."/>
            <person name="Massingham T."/>
            <person name="Moltke I."/>
            <person name="Raney B.J."/>
            <person name="Rasmussen M.D."/>
            <person name="Robinson J."/>
            <person name="Stark A."/>
            <person name="Vilella A.J."/>
            <person name="Wen J."/>
            <person name="Xie X."/>
            <person name="Zody M.C."/>
            <person name="Baldwin J."/>
            <person name="Bloom T."/>
            <person name="Chin C.W."/>
            <person name="Heiman D."/>
            <person name="Nicol R."/>
            <person name="Nusbaum C."/>
            <person name="Young S."/>
            <person name="Wilkinson J."/>
            <person name="Worley K.C."/>
            <person name="Kovar C.L."/>
            <person name="Muzny D.M."/>
            <person name="Gibbs R.A."/>
            <person name="Cree A."/>
            <person name="Dihn H.H."/>
            <person name="Fowler G."/>
            <person name="Jhangiani S."/>
            <person name="Joshi V."/>
            <person name="Lee S."/>
            <person name="Lewis L.R."/>
            <person name="Nazareth L.V."/>
            <person name="Okwuonu G."/>
            <person name="Santibanez J."/>
            <person name="Warren W.C."/>
            <person name="Mardis E.R."/>
            <person name="Weinstock G.M."/>
            <person name="Wilson R.K."/>
            <person name="Delehaunty K."/>
            <person name="Dooling D."/>
            <person name="Fronik C."/>
            <person name="Fulton L."/>
            <person name="Fulton B."/>
            <person name="Graves T."/>
            <person name="Minx P."/>
            <person name="Sodergren E."/>
            <person name="Birney E."/>
            <person name="Margulies E.H."/>
            <person name="Herrero J."/>
            <person name="Green E.D."/>
            <person name="Haussler D."/>
            <person name="Siepel A."/>
            <person name="Goldman N."/>
            <person name="Pollard K.S."/>
            <person name="Pedersen J.S."/>
            <person name="Lander E.S."/>
            <person name="Kellis M."/>
        </authorList>
    </citation>
    <scope>NUCLEOTIDE SEQUENCE [LARGE SCALE GENOMIC DNA]</scope>
    <source>
        <strain evidence="2">Thorbecke</strain>
    </source>
</reference>
<name>A0A5F9CD40_RABIT</name>
<dbReference type="Bgee" id="ENSOCUG00000037635">
    <property type="expression patterns" value="Expressed in liver"/>
</dbReference>
<evidence type="ECO:0000313" key="1">
    <source>
        <dbReference type="Ensembl" id="ENSOCUP00000031505.1"/>
    </source>
</evidence>
<reference evidence="1" key="2">
    <citation type="submission" date="2025-08" db="UniProtKB">
        <authorList>
            <consortium name="Ensembl"/>
        </authorList>
    </citation>
    <scope>IDENTIFICATION</scope>
    <source>
        <strain evidence="1">Thorbecke</strain>
    </source>
</reference>
<protein>
    <submittedName>
        <fullName evidence="1">Uncharacterized protein</fullName>
    </submittedName>
</protein>
<accession>A0A5F9CD40</accession>
<dbReference type="GeneTree" id="ENSGT01130000281149"/>
<reference evidence="1" key="3">
    <citation type="submission" date="2025-09" db="UniProtKB">
        <authorList>
            <consortium name="Ensembl"/>
        </authorList>
    </citation>
    <scope>IDENTIFICATION</scope>
    <source>
        <strain evidence="1">Thorbecke</strain>
    </source>
</reference>
<dbReference type="Proteomes" id="UP000001811">
    <property type="component" value="Unplaced"/>
</dbReference>
<dbReference type="InParanoid" id="A0A5F9CD40"/>
<organism evidence="1 2">
    <name type="scientific">Oryctolagus cuniculus</name>
    <name type="common">Rabbit</name>
    <dbReference type="NCBI Taxonomy" id="9986"/>
    <lineage>
        <taxon>Eukaryota</taxon>
        <taxon>Metazoa</taxon>
        <taxon>Chordata</taxon>
        <taxon>Craniata</taxon>
        <taxon>Vertebrata</taxon>
        <taxon>Euteleostomi</taxon>
        <taxon>Mammalia</taxon>
        <taxon>Eutheria</taxon>
        <taxon>Euarchontoglires</taxon>
        <taxon>Glires</taxon>
        <taxon>Lagomorpha</taxon>
        <taxon>Leporidae</taxon>
        <taxon>Oryctolagus</taxon>
    </lineage>
</organism>
<sequence>MINIINPTHNNSILIGNSYLPRHKPWLTYSISPCQWSIDVFYLPLYTHRPWNLLWLINISRNLKHRHYSIILRNSNSIHRLCSPMRPNIILRGNSNYQPLISHPLHQNKLS</sequence>
<keyword evidence="2" id="KW-1185">Reference proteome</keyword>
<dbReference type="AlphaFoldDB" id="A0A5F9CD40"/>